<dbReference type="SUPFAM" id="SSF103473">
    <property type="entry name" value="MFS general substrate transporter"/>
    <property type="match status" value="1"/>
</dbReference>
<dbReference type="PANTHER" id="PTHR43791">
    <property type="entry name" value="PERMEASE-RELATED"/>
    <property type="match status" value="1"/>
</dbReference>
<feature type="transmembrane region" description="Helical" evidence="7">
    <location>
        <begin position="109"/>
        <end position="128"/>
    </location>
</feature>
<dbReference type="Proteomes" id="UP001212997">
    <property type="component" value="Unassembled WGS sequence"/>
</dbReference>
<feature type="compositionally biased region" description="Basic and acidic residues" evidence="6">
    <location>
        <begin position="8"/>
        <end position="30"/>
    </location>
</feature>
<dbReference type="Gene3D" id="1.20.1250.20">
    <property type="entry name" value="MFS general substrate transporter like domains"/>
    <property type="match status" value="1"/>
</dbReference>
<dbReference type="GO" id="GO:0022857">
    <property type="term" value="F:transmembrane transporter activity"/>
    <property type="evidence" value="ECO:0007669"/>
    <property type="project" value="InterPro"/>
</dbReference>
<evidence type="ECO:0000256" key="4">
    <source>
        <dbReference type="ARBA" id="ARBA00022989"/>
    </source>
</evidence>
<dbReference type="Pfam" id="PF07690">
    <property type="entry name" value="MFS_1"/>
    <property type="match status" value="1"/>
</dbReference>
<gene>
    <name evidence="8" type="ORF">NLI96_g1551</name>
</gene>
<keyword evidence="5 7" id="KW-0472">Membrane</keyword>
<sequence>MILPSSTNDRKSPVPSDEKPGPSSTEDEKQIYESQTISLVDSSDGDEALKLVGREREVQFSDEYNRKLRNKLDRIIPPLCAAVYFTQFLDKTSLNYASIMGLPITGQHYNLVSLAFYVGFLVWEFPTVYISQKLRVAKYLVVEGANIVIWGIILMLHAVTTSFGAFFALRFLLGMCESCVAPILILIISMFYKKDEQGQRVSWFYVMTSTVERIAPYKIIYLLLGGLAILVGICVLLWLPDSPVHARLLTKEERIAALERVRDDQGGTENKKWKKDQIIEALTDVRTWLIALTTILTSIPNGALSNFSNIVVKSFGYTGVSKVQTNVDIVYSRRGNCLADHLTLWLVLR</sequence>
<organism evidence="8 9">
    <name type="scientific">Meripilus lineatus</name>
    <dbReference type="NCBI Taxonomy" id="2056292"/>
    <lineage>
        <taxon>Eukaryota</taxon>
        <taxon>Fungi</taxon>
        <taxon>Dikarya</taxon>
        <taxon>Basidiomycota</taxon>
        <taxon>Agaricomycotina</taxon>
        <taxon>Agaricomycetes</taxon>
        <taxon>Polyporales</taxon>
        <taxon>Meripilaceae</taxon>
        <taxon>Meripilus</taxon>
    </lineage>
</organism>
<feature type="transmembrane region" description="Helical" evidence="7">
    <location>
        <begin position="171"/>
        <end position="192"/>
    </location>
</feature>
<dbReference type="PANTHER" id="PTHR43791:SF63">
    <property type="entry name" value="HIGH AFFINITY CYSTEINE TRANSPORTER"/>
    <property type="match status" value="1"/>
</dbReference>
<proteinExistence type="predicted"/>
<keyword evidence="4 7" id="KW-1133">Transmembrane helix</keyword>
<dbReference type="InterPro" id="IPR036259">
    <property type="entry name" value="MFS_trans_sf"/>
</dbReference>
<evidence type="ECO:0000313" key="9">
    <source>
        <dbReference type="Proteomes" id="UP001212997"/>
    </source>
</evidence>
<evidence type="ECO:0000256" key="3">
    <source>
        <dbReference type="ARBA" id="ARBA00022692"/>
    </source>
</evidence>
<evidence type="ECO:0000313" key="8">
    <source>
        <dbReference type="EMBL" id="KAJ3490314.1"/>
    </source>
</evidence>
<feature type="transmembrane region" description="Helical" evidence="7">
    <location>
        <begin position="140"/>
        <end position="159"/>
    </location>
</feature>
<keyword evidence="9" id="KW-1185">Reference proteome</keyword>
<feature type="transmembrane region" description="Helical" evidence="7">
    <location>
        <begin position="72"/>
        <end position="89"/>
    </location>
</feature>
<evidence type="ECO:0008006" key="10">
    <source>
        <dbReference type="Google" id="ProtNLM"/>
    </source>
</evidence>
<evidence type="ECO:0000256" key="2">
    <source>
        <dbReference type="ARBA" id="ARBA00022448"/>
    </source>
</evidence>
<name>A0AAD5YMV4_9APHY</name>
<dbReference type="InterPro" id="IPR011701">
    <property type="entry name" value="MFS"/>
</dbReference>
<dbReference type="GO" id="GO:0016020">
    <property type="term" value="C:membrane"/>
    <property type="evidence" value="ECO:0007669"/>
    <property type="project" value="UniProtKB-SubCell"/>
</dbReference>
<feature type="region of interest" description="Disordered" evidence="6">
    <location>
        <begin position="1"/>
        <end position="30"/>
    </location>
</feature>
<protein>
    <recommendedName>
        <fullName evidence="10">Allantoate permease</fullName>
    </recommendedName>
</protein>
<dbReference type="AlphaFoldDB" id="A0AAD5YMV4"/>
<dbReference type="EMBL" id="JANAWD010000030">
    <property type="protein sequence ID" value="KAJ3490314.1"/>
    <property type="molecule type" value="Genomic_DNA"/>
</dbReference>
<evidence type="ECO:0000256" key="7">
    <source>
        <dbReference type="SAM" id="Phobius"/>
    </source>
</evidence>
<evidence type="ECO:0000256" key="6">
    <source>
        <dbReference type="SAM" id="MobiDB-lite"/>
    </source>
</evidence>
<reference evidence="8" key="1">
    <citation type="submission" date="2022-07" db="EMBL/GenBank/DDBJ databases">
        <title>Genome Sequence of Physisporinus lineatus.</title>
        <authorList>
            <person name="Buettner E."/>
        </authorList>
    </citation>
    <scope>NUCLEOTIDE SEQUENCE</scope>
    <source>
        <strain evidence="8">VT162</strain>
    </source>
</reference>
<evidence type="ECO:0000256" key="5">
    <source>
        <dbReference type="ARBA" id="ARBA00023136"/>
    </source>
</evidence>
<keyword evidence="3 7" id="KW-0812">Transmembrane</keyword>
<comment type="subcellular location">
    <subcellularLocation>
        <location evidence="1">Membrane</location>
        <topology evidence="1">Multi-pass membrane protein</topology>
    </subcellularLocation>
</comment>
<comment type="caution">
    <text evidence="8">The sequence shown here is derived from an EMBL/GenBank/DDBJ whole genome shotgun (WGS) entry which is preliminary data.</text>
</comment>
<keyword evidence="2" id="KW-0813">Transport</keyword>
<evidence type="ECO:0000256" key="1">
    <source>
        <dbReference type="ARBA" id="ARBA00004141"/>
    </source>
</evidence>
<accession>A0AAD5YMV4</accession>
<feature type="transmembrane region" description="Helical" evidence="7">
    <location>
        <begin position="219"/>
        <end position="239"/>
    </location>
</feature>